<feature type="signal peptide" evidence="5">
    <location>
        <begin position="1"/>
        <end position="20"/>
    </location>
</feature>
<name>A0A916XIL8_9SPHI</name>
<dbReference type="Pfam" id="PF08534">
    <property type="entry name" value="Redoxin"/>
    <property type="match status" value="1"/>
</dbReference>
<accession>A0A916XIL8</accession>
<dbReference type="InterPro" id="IPR013766">
    <property type="entry name" value="Thioredoxin_domain"/>
</dbReference>
<dbReference type="PANTHER" id="PTHR42852">
    <property type="entry name" value="THIOL:DISULFIDE INTERCHANGE PROTEIN DSBE"/>
    <property type="match status" value="1"/>
</dbReference>
<dbReference type="GO" id="GO:0030313">
    <property type="term" value="C:cell envelope"/>
    <property type="evidence" value="ECO:0007669"/>
    <property type="project" value="UniProtKB-SubCell"/>
</dbReference>
<evidence type="ECO:0000256" key="2">
    <source>
        <dbReference type="ARBA" id="ARBA00022748"/>
    </source>
</evidence>
<evidence type="ECO:0000256" key="1">
    <source>
        <dbReference type="ARBA" id="ARBA00004196"/>
    </source>
</evidence>
<keyword evidence="4" id="KW-0676">Redox-active center</keyword>
<dbReference type="GO" id="GO:0016491">
    <property type="term" value="F:oxidoreductase activity"/>
    <property type="evidence" value="ECO:0007669"/>
    <property type="project" value="InterPro"/>
</dbReference>
<keyword evidence="5" id="KW-0732">Signal</keyword>
<comment type="subcellular location">
    <subcellularLocation>
        <location evidence="1">Cell envelope</location>
    </subcellularLocation>
</comment>
<comment type="caution">
    <text evidence="7">The sequence shown here is derived from an EMBL/GenBank/DDBJ whole genome shotgun (WGS) entry which is preliminary data.</text>
</comment>
<evidence type="ECO:0000313" key="8">
    <source>
        <dbReference type="Proteomes" id="UP000651668"/>
    </source>
</evidence>
<evidence type="ECO:0000256" key="4">
    <source>
        <dbReference type="ARBA" id="ARBA00023284"/>
    </source>
</evidence>
<feature type="domain" description="Thioredoxin" evidence="6">
    <location>
        <begin position="351"/>
        <end position="498"/>
    </location>
</feature>
<dbReference type="GO" id="GO:0017004">
    <property type="term" value="P:cytochrome complex assembly"/>
    <property type="evidence" value="ECO:0007669"/>
    <property type="project" value="UniProtKB-KW"/>
</dbReference>
<keyword evidence="3" id="KW-1015">Disulfide bond</keyword>
<dbReference type="SUPFAM" id="SSF52833">
    <property type="entry name" value="Thioredoxin-like"/>
    <property type="match status" value="1"/>
</dbReference>
<organism evidence="7 8">
    <name type="scientific">Pedobacter quisquiliarum</name>
    <dbReference type="NCBI Taxonomy" id="1834438"/>
    <lineage>
        <taxon>Bacteria</taxon>
        <taxon>Pseudomonadati</taxon>
        <taxon>Bacteroidota</taxon>
        <taxon>Sphingobacteriia</taxon>
        <taxon>Sphingobacteriales</taxon>
        <taxon>Sphingobacteriaceae</taxon>
        <taxon>Pedobacter</taxon>
    </lineage>
</organism>
<reference evidence="7" key="2">
    <citation type="submission" date="2020-09" db="EMBL/GenBank/DDBJ databases">
        <authorList>
            <person name="Sun Q."/>
            <person name="Zhou Y."/>
        </authorList>
    </citation>
    <scope>NUCLEOTIDE SEQUENCE</scope>
    <source>
        <strain evidence="7">CGMCC 1.15343</strain>
    </source>
</reference>
<dbReference type="InterPro" id="IPR050553">
    <property type="entry name" value="Thioredoxin_ResA/DsbE_sf"/>
</dbReference>
<dbReference type="Proteomes" id="UP000651668">
    <property type="component" value="Unassembled WGS sequence"/>
</dbReference>
<dbReference type="PANTHER" id="PTHR42852:SF6">
    <property type="entry name" value="THIOL:DISULFIDE INTERCHANGE PROTEIN DSBE"/>
    <property type="match status" value="1"/>
</dbReference>
<feature type="chain" id="PRO_5037599755" description="Thioredoxin domain-containing protein" evidence="5">
    <location>
        <begin position="21"/>
        <end position="507"/>
    </location>
</feature>
<dbReference type="InterPro" id="IPR013740">
    <property type="entry name" value="Redoxin"/>
</dbReference>
<dbReference type="PROSITE" id="PS51352">
    <property type="entry name" value="THIOREDOXIN_2"/>
    <property type="match status" value="1"/>
</dbReference>
<evidence type="ECO:0000256" key="3">
    <source>
        <dbReference type="ARBA" id="ARBA00023157"/>
    </source>
</evidence>
<keyword evidence="2" id="KW-0201">Cytochrome c-type biogenesis</keyword>
<dbReference type="Gene3D" id="3.40.30.10">
    <property type="entry name" value="Glutaredoxin"/>
    <property type="match status" value="1"/>
</dbReference>
<dbReference type="RefSeq" id="WP_188627965.1">
    <property type="nucleotide sequence ID" value="NZ_BMIL01000014.1"/>
</dbReference>
<proteinExistence type="predicted"/>
<reference evidence="7" key="1">
    <citation type="journal article" date="2014" name="Int. J. Syst. Evol. Microbiol.">
        <title>Complete genome sequence of Corynebacterium casei LMG S-19264T (=DSM 44701T), isolated from a smear-ripened cheese.</title>
        <authorList>
            <consortium name="US DOE Joint Genome Institute (JGI-PGF)"/>
            <person name="Walter F."/>
            <person name="Albersmeier A."/>
            <person name="Kalinowski J."/>
            <person name="Ruckert C."/>
        </authorList>
    </citation>
    <scope>NUCLEOTIDE SEQUENCE</scope>
    <source>
        <strain evidence="7">CGMCC 1.15343</strain>
    </source>
</reference>
<gene>
    <name evidence="7" type="ORF">GCM10011387_32190</name>
</gene>
<evidence type="ECO:0000259" key="6">
    <source>
        <dbReference type="PROSITE" id="PS51352"/>
    </source>
</evidence>
<dbReference type="CDD" id="cd02966">
    <property type="entry name" value="TlpA_like_family"/>
    <property type="match status" value="1"/>
</dbReference>
<evidence type="ECO:0000313" key="7">
    <source>
        <dbReference type="EMBL" id="GGC75964.1"/>
    </source>
</evidence>
<dbReference type="InterPro" id="IPR036249">
    <property type="entry name" value="Thioredoxin-like_sf"/>
</dbReference>
<evidence type="ECO:0000256" key="5">
    <source>
        <dbReference type="SAM" id="SignalP"/>
    </source>
</evidence>
<keyword evidence="8" id="KW-1185">Reference proteome</keyword>
<dbReference type="EMBL" id="BMIL01000014">
    <property type="protein sequence ID" value="GGC75964.1"/>
    <property type="molecule type" value="Genomic_DNA"/>
</dbReference>
<dbReference type="AlphaFoldDB" id="A0A916XIL8"/>
<sequence>MKLLFISLICIWFFAIQLNAQNAPLSIENKKMNTQLVNRKPATLTITLKNLPDSVEKVGITYTLVQLGSTIQADHFAETNKAGVANIVLEQNFPYQQVWLNVGAYLYAGVYVNTGLTVSLDVSKLPKDGAYMIDEGVVYSGKDGELNTVLNKNVLFKKNERETLFDTLRTVCQSRKKYAPETFTKKVDSVKKELTRIDHEFTANFKNYAWAVTNETLSDFYGNVCTAYWGDVMPSPIFNEIKNHQPYFTSNDGVLFYSYLNTYTRVSTKQYGLDHHLVQLDSLYSQEKADILKLMLLGIEKDIFSKSYSKIINNIRTQWAIKTANDELSKANINQKRVDSLFALSTKIKNATIGTPLLKMPFDAELYQIDELKNIDDFVLSLKRKFPNKALIIDFWATWCGPCLSDLPSSRKLHEKNKDLAIEYIYICTSSGSNLDKWKNKVADLQIPGAHFFASEKIINQLKSMFNATGGYPAYVTIDINGQINPKIITRMENLNRETLKASVGLN</sequence>
<protein>
    <recommendedName>
        <fullName evidence="6">Thioredoxin domain-containing protein</fullName>
    </recommendedName>
</protein>